<sequence length="135" mass="14438">MANAPRKPPILSVPGPSGGKLKCATVNYTQATHQLMSLTGDVLRILEKRDSAISVEARVKVVALRDAFYTDLLPATNCAEVKKILTNFGTAIMSVMVSRTNPVYGSALDPLQAILIRFAQVNAEIPGLPDCPVCT</sequence>
<dbReference type="GeneID" id="62675786"/>
<proteinExistence type="predicted"/>
<gene>
    <name evidence="1" type="primary">VP7</name>
</gene>
<dbReference type="KEGG" id="vg:62675786"/>
<evidence type="ECO:0000313" key="2">
    <source>
        <dbReference type="Proteomes" id="UP000613587"/>
    </source>
</evidence>
<evidence type="ECO:0000313" key="1">
    <source>
        <dbReference type="EMBL" id="QQO86218.1"/>
    </source>
</evidence>
<name>A0A7T8EGZ3_9ORTO</name>
<reference evidence="1 2" key="1">
    <citation type="submission" date="2020-07" db="EMBL/GenBank/DDBJ databases">
        <authorList>
            <person name="Feng K.H."/>
            <person name="Tesh R.B."/>
            <person name="Allison A.B."/>
        </authorList>
    </citation>
    <scope>NUCLEOTIDE SEQUENCE [LARGE SCALE GENOMIC DNA]</scope>
    <source>
        <strain evidence="1">Ib An 38918</strain>
    </source>
</reference>
<dbReference type="EMBL" id="MT774259">
    <property type="protein sequence ID" value="QQO86218.1"/>
    <property type="molecule type" value="Viral_cRNA"/>
</dbReference>
<dbReference type="Proteomes" id="UP000613587">
    <property type="component" value="Genome"/>
</dbReference>
<accession>A0A7T8EGZ3</accession>
<keyword evidence="2" id="KW-1185">Reference proteome</keyword>
<dbReference type="RefSeq" id="YP_009987464.1">
    <property type="nucleotide sequence ID" value="NC_052685.1"/>
</dbReference>
<protein>
    <submittedName>
        <fullName evidence="1">Viral protein 7</fullName>
    </submittedName>
</protein>
<organism evidence="1 2">
    <name type="scientific">Lake Chad virus</name>
    <dbReference type="NCBI Taxonomy" id="688438"/>
    <lineage>
        <taxon>Viruses</taxon>
        <taxon>Riboviria</taxon>
        <taxon>Orthornavirae</taxon>
        <taxon>Negarnaviricota</taxon>
        <taxon>Polyploviricotina</taxon>
        <taxon>Insthoviricetes</taxon>
        <taxon>Articulavirales</taxon>
        <taxon>Orthomyxoviridae</taxon>
        <taxon>Quaranjavirus</taxon>
        <taxon>Quaranjavirus chadense</taxon>
    </lineage>
</organism>